<evidence type="ECO:0000313" key="3">
    <source>
        <dbReference type="Proteomes" id="UP000295064"/>
    </source>
</evidence>
<dbReference type="Proteomes" id="UP000295064">
    <property type="component" value="Unassembled WGS sequence"/>
</dbReference>
<protein>
    <submittedName>
        <fullName evidence="2">Uncharacterized protein</fullName>
    </submittedName>
</protein>
<dbReference type="AlphaFoldDB" id="A0A4R6LH25"/>
<keyword evidence="1" id="KW-0472">Membrane</keyword>
<dbReference type="EMBL" id="SNWX01000032">
    <property type="protein sequence ID" value="TDO77723.1"/>
    <property type="molecule type" value="Genomic_DNA"/>
</dbReference>
<proteinExistence type="predicted"/>
<comment type="caution">
    <text evidence="2">The sequence shown here is derived from an EMBL/GenBank/DDBJ whole genome shotgun (WGS) entry which is preliminary data.</text>
</comment>
<evidence type="ECO:0000256" key="1">
    <source>
        <dbReference type="SAM" id="Phobius"/>
    </source>
</evidence>
<accession>A0A4R6LH25</accession>
<organism evidence="2 3">
    <name type="scientific">Halanaerobium saccharolyticum</name>
    <dbReference type="NCBI Taxonomy" id="43595"/>
    <lineage>
        <taxon>Bacteria</taxon>
        <taxon>Bacillati</taxon>
        <taxon>Bacillota</taxon>
        <taxon>Clostridia</taxon>
        <taxon>Halanaerobiales</taxon>
        <taxon>Halanaerobiaceae</taxon>
        <taxon>Halanaerobium</taxon>
    </lineage>
</organism>
<gene>
    <name evidence="2" type="ORF">DFR79_13255</name>
</gene>
<feature type="transmembrane region" description="Helical" evidence="1">
    <location>
        <begin position="12"/>
        <end position="33"/>
    </location>
</feature>
<evidence type="ECO:0000313" key="2">
    <source>
        <dbReference type="EMBL" id="TDO77723.1"/>
    </source>
</evidence>
<keyword evidence="1" id="KW-1133">Transmembrane helix</keyword>
<sequence length="75" mass="9171">MTEIEKLLLQTFIMGMIWSFLLQKIILFLFENIRKLWRKSRKSSAEFESAKLVKKKQSNYNISEFKNINNLERWK</sequence>
<name>A0A4R6LH25_9FIRM</name>
<reference evidence="2 3" key="1">
    <citation type="submission" date="2019-03" db="EMBL/GenBank/DDBJ databases">
        <title>Subsurface microbial communities from deep shales in Ohio and West Virginia, USA.</title>
        <authorList>
            <person name="Wrighton K."/>
        </authorList>
    </citation>
    <scope>NUCLEOTIDE SEQUENCE [LARGE SCALE GENOMIC DNA]</scope>
    <source>
        <strain evidence="2 3">MA284_T2</strain>
    </source>
</reference>
<keyword evidence="1" id="KW-0812">Transmembrane</keyword>
<dbReference type="RefSeq" id="WP_133516101.1">
    <property type="nucleotide sequence ID" value="NZ_SNWX01000032.1"/>
</dbReference>
<dbReference type="OrthoDB" id="9903698at2"/>